<accession>A0A8F5RC11</accession>
<proteinExistence type="predicted"/>
<keyword evidence="1" id="KW-0472">Membrane</keyword>
<keyword evidence="1" id="KW-1133">Transmembrane helix</keyword>
<feature type="transmembrane region" description="Helical" evidence="1">
    <location>
        <begin position="12"/>
        <end position="33"/>
    </location>
</feature>
<keyword evidence="1" id="KW-0812">Transmembrane</keyword>
<feature type="transmembrane region" description="Helical" evidence="1">
    <location>
        <begin position="53"/>
        <end position="73"/>
    </location>
</feature>
<dbReference type="Pfam" id="PF09675">
    <property type="entry name" value="Chlamy_scaf"/>
    <property type="match status" value="1"/>
</dbReference>
<name>A0A8F5RC11_9VIRU</name>
<organism evidence="2">
    <name type="scientific">Microvirus mar33</name>
    <dbReference type="NCBI Taxonomy" id="2851167"/>
    <lineage>
        <taxon>Viruses</taxon>
        <taxon>Monodnaviria</taxon>
        <taxon>Sangervirae</taxon>
        <taxon>Phixviricota</taxon>
        <taxon>Malgrandaviricetes</taxon>
        <taxon>Petitvirales</taxon>
        <taxon>Microviridae</taxon>
    </lineage>
</organism>
<dbReference type="InterPro" id="IPR014131">
    <property type="entry name" value="Chlamydia_phage_Vp3"/>
</dbReference>
<dbReference type="EMBL" id="MZ089779">
    <property type="protein sequence ID" value="QXN75159.1"/>
    <property type="molecule type" value="Genomic_DNA"/>
</dbReference>
<evidence type="ECO:0000256" key="1">
    <source>
        <dbReference type="SAM" id="Phobius"/>
    </source>
</evidence>
<sequence>MLLLLLRLLLRIILMILSLFWLVPSFLVLPLILNLDLIRDADLFPPKTFLSLFLIFLGLFLWTNGFASSLFLLRRFPMVTFYTRNNFPPASHHLPAPDEVPDYQLFYDADRVPFVEKVGTHSRSDAINAYLESTDINKVIERCLLTGDMSPLMAQTSPGYGDLTQMPRSRLDAKRLHDAVIRLYDQSDRSLSLDDFVSQLGRPVQIDTDQTSDLIGDTAQKEVIDNGSVSK</sequence>
<evidence type="ECO:0000313" key="2">
    <source>
        <dbReference type="EMBL" id="QXN75159.1"/>
    </source>
</evidence>
<reference evidence="2" key="1">
    <citation type="submission" date="2021-04" db="EMBL/GenBank/DDBJ databases">
        <title>Genomes of microviruses identified in yellow-bellied marmot fecal samples.</title>
        <authorList>
            <person name="Varsani A."/>
            <person name="Kraberger S."/>
            <person name="Chatterjee A."/>
            <person name="Richet C."/>
            <person name="Fontenele R.S."/>
            <person name="Schmidlin K."/>
            <person name="Blumstein D.T."/>
        </authorList>
    </citation>
    <scope>NUCLEOTIDE SEQUENCE</scope>
    <source>
        <strain evidence="2">Mar33</strain>
    </source>
</reference>
<protein>
    <submittedName>
        <fullName evidence="2">Internal scaffolding protein</fullName>
    </submittedName>
</protein>